<dbReference type="AlphaFoldDB" id="A0A0G0Z278"/>
<comment type="caution">
    <text evidence="1">The sequence shown here is derived from an EMBL/GenBank/DDBJ whole genome shotgun (WGS) entry which is preliminary data.</text>
</comment>
<gene>
    <name evidence="1" type="ORF">UV06_C0004G0014</name>
</gene>
<protein>
    <recommendedName>
        <fullName evidence="3">SpoVT-AbrB domain-containing protein</fullName>
    </recommendedName>
</protein>
<evidence type="ECO:0008006" key="3">
    <source>
        <dbReference type="Google" id="ProtNLM"/>
    </source>
</evidence>
<dbReference type="Proteomes" id="UP000033854">
    <property type="component" value="Unassembled WGS sequence"/>
</dbReference>
<sequence>MLMTQLISLTSQGQISIPARMLRLHKIKKPAKVVIKVVKTGWLVEPVGDILSLGGSLNKYAIKDKTPKEIMKMEKGAMQKAIAEEYKNG</sequence>
<proteinExistence type="predicted"/>
<dbReference type="SUPFAM" id="SSF89447">
    <property type="entry name" value="AbrB/MazE/MraZ-like"/>
    <property type="match status" value="1"/>
</dbReference>
<reference evidence="1 2" key="1">
    <citation type="journal article" date="2015" name="Nature">
        <title>rRNA introns, odd ribosomes, and small enigmatic genomes across a large radiation of phyla.</title>
        <authorList>
            <person name="Brown C.T."/>
            <person name="Hug L.A."/>
            <person name="Thomas B.C."/>
            <person name="Sharon I."/>
            <person name="Castelle C.J."/>
            <person name="Singh A."/>
            <person name="Wilkins M.J."/>
            <person name="Williams K.H."/>
            <person name="Banfield J.F."/>
        </authorList>
    </citation>
    <scope>NUCLEOTIDE SEQUENCE [LARGE SCALE GENOMIC DNA]</scope>
</reference>
<dbReference type="InterPro" id="IPR037914">
    <property type="entry name" value="SpoVT-AbrB_sf"/>
</dbReference>
<name>A0A0G0Z278_9BACT</name>
<evidence type="ECO:0000313" key="1">
    <source>
        <dbReference type="EMBL" id="KKS42879.1"/>
    </source>
</evidence>
<accession>A0A0G0Z278</accession>
<organism evidence="1 2">
    <name type="scientific">Candidatus Collierbacteria bacterium GW2011_GWA2_42_17</name>
    <dbReference type="NCBI Taxonomy" id="1618378"/>
    <lineage>
        <taxon>Bacteria</taxon>
        <taxon>Candidatus Collieribacteriota</taxon>
    </lineage>
</organism>
<dbReference type="EMBL" id="LCDA01000004">
    <property type="protein sequence ID" value="KKS42879.1"/>
    <property type="molecule type" value="Genomic_DNA"/>
</dbReference>
<evidence type="ECO:0000313" key="2">
    <source>
        <dbReference type="Proteomes" id="UP000033854"/>
    </source>
</evidence>